<dbReference type="PROSITE" id="PS51061">
    <property type="entry name" value="R3H"/>
    <property type="match status" value="1"/>
</dbReference>
<dbReference type="Pfam" id="PF01424">
    <property type="entry name" value="R3H"/>
    <property type="match status" value="1"/>
</dbReference>
<gene>
    <name evidence="3" type="primary">LOC127748734</name>
</gene>
<sequence>MAFSYPESDADFVDKVKTDLGLFVKSSPFDSVLVFPPVNSFYRFLIHQLAQDNFDQLRTFSIGEDPDRRIVVCTKDLVAR</sequence>
<organism evidence="2 3">
    <name type="scientific">Frankliniella occidentalis</name>
    <name type="common">Western flower thrips</name>
    <name type="synonym">Euthrips occidentalis</name>
    <dbReference type="NCBI Taxonomy" id="133901"/>
    <lineage>
        <taxon>Eukaryota</taxon>
        <taxon>Metazoa</taxon>
        <taxon>Ecdysozoa</taxon>
        <taxon>Arthropoda</taxon>
        <taxon>Hexapoda</taxon>
        <taxon>Insecta</taxon>
        <taxon>Pterygota</taxon>
        <taxon>Neoptera</taxon>
        <taxon>Paraneoptera</taxon>
        <taxon>Thysanoptera</taxon>
        <taxon>Terebrantia</taxon>
        <taxon>Thripoidea</taxon>
        <taxon>Thripidae</taxon>
        <taxon>Frankliniella</taxon>
    </lineage>
</organism>
<dbReference type="Proteomes" id="UP000504606">
    <property type="component" value="Unplaced"/>
</dbReference>
<dbReference type="PANTHER" id="PTHR21678:SF0">
    <property type="entry name" value="C3H1-TYPE DOMAIN-CONTAINING PROTEIN"/>
    <property type="match status" value="1"/>
</dbReference>
<protein>
    <submittedName>
        <fullName evidence="3">R3H and coiled-coil domain-containing protein 1-like</fullName>
    </submittedName>
</protein>
<keyword evidence="2" id="KW-1185">Reference proteome</keyword>
<dbReference type="InterPro" id="IPR039884">
    <property type="entry name" value="R3HC1/R3HCL"/>
</dbReference>
<dbReference type="Gene3D" id="3.30.1370.50">
    <property type="entry name" value="R3H-like domain"/>
    <property type="match status" value="1"/>
</dbReference>
<proteinExistence type="predicted"/>
<feature type="domain" description="R3H" evidence="1">
    <location>
        <begin position="10"/>
        <end position="76"/>
    </location>
</feature>
<name>A0A9C6XA78_FRAOC</name>
<reference evidence="3" key="1">
    <citation type="submission" date="2025-08" db="UniProtKB">
        <authorList>
            <consortium name="RefSeq"/>
        </authorList>
    </citation>
    <scope>IDENTIFICATION</scope>
    <source>
        <tissue evidence="3">Whole organism</tissue>
    </source>
</reference>
<dbReference type="AlphaFoldDB" id="A0A9C6XA78"/>
<dbReference type="InterPro" id="IPR001374">
    <property type="entry name" value="R3H_dom"/>
</dbReference>
<dbReference type="GO" id="GO:0003676">
    <property type="term" value="F:nucleic acid binding"/>
    <property type="evidence" value="ECO:0007669"/>
    <property type="project" value="UniProtKB-UniRule"/>
</dbReference>
<dbReference type="PANTHER" id="PTHR21678">
    <property type="entry name" value="GROWTH INHIBITION AND DIFFERENTIATION RELATED PROTEIN 88"/>
    <property type="match status" value="1"/>
</dbReference>
<dbReference type="InterPro" id="IPR036867">
    <property type="entry name" value="R3H_dom_sf"/>
</dbReference>
<accession>A0A9C6XA78</accession>
<evidence type="ECO:0000259" key="1">
    <source>
        <dbReference type="PROSITE" id="PS51061"/>
    </source>
</evidence>
<dbReference type="GeneID" id="127748734"/>
<evidence type="ECO:0000313" key="2">
    <source>
        <dbReference type="Proteomes" id="UP000504606"/>
    </source>
</evidence>
<dbReference type="KEGG" id="foc:127748734"/>
<dbReference type="SUPFAM" id="SSF82708">
    <property type="entry name" value="R3H domain"/>
    <property type="match status" value="1"/>
</dbReference>
<evidence type="ECO:0000313" key="3">
    <source>
        <dbReference type="RefSeq" id="XP_052131902.1"/>
    </source>
</evidence>
<dbReference type="SMART" id="SM00393">
    <property type="entry name" value="R3H"/>
    <property type="match status" value="1"/>
</dbReference>
<dbReference type="RefSeq" id="XP_052131902.1">
    <property type="nucleotide sequence ID" value="XM_052275942.1"/>
</dbReference>
<dbReference type="OrthoDB" id="5418203at2759"/>